<evidence type="ECO:0000313" key="2">
    <source>
        <dbReference type="EMBL" id="AXV07573.1"/>
    </source>
</evidence>
<name>A0A346XZC6_9ACTN</name>
<evidence type="ECO:0000313" key="3">
    <source>
        <dbReference type="Proteomes" id="UP000264006"/>
    </source>
</evidence>
<organism evidence="2 3">
    <name type="scientific">Euzebya pacifica</name>
    <dbReference type="NCBI Taxonomy" id="1608957"/>
    <lineage>
        <taxon>Bacteria</taxon>
        <taxon>Bacillati</taxon>
        <taxon>Actinomycetota</taxon>
        <taxon>Nitriliruptoria</taxon>
        <taxon>Euzebyales</taxon>
    </lineage>
</organism>
<gene>
    <name evidence="2" type="ORF">DVS28_a2894</name>
</gene>
<feature type="region of interest" description="Disordered" evidence="1">
    <location>
        <begin position="1"/>
        <end position="50"/>
    </location>
</feature>
<dbReference type="AlphaFoldDB" id="A0A346XZC6"/>
<evidence type="ECO:0000256" key="1">
    <source>
        <dbReference type="SAM" id="MobiDB-lite"/>
    </source>
</evidence>
<proteinExistence type="predicted"/>
<sequence length="50" mass="5172">MYPTATRRTNGARHAGATPAGRDRSVRGLVPSGRAVTVPTTGSHLRKGTA</sequence>
<dbReference type="KEGG" id="euz:DVS28_a2894"/>
<reference evidence="2 3" key="1">
    <citation type="submission" date="2018-09" db="EMBL/GenBank/DDBJ databases">
        <title>Complete genome sequence of Euzebya sp. DY32-46 isolated from seawater of Pacific Ocean.</title>
        <authorList>
            <person name="Xu L."/>
            <person name="Wu Y.-H."/>
            <person name="Xu X.-W."/>
        </authorList>
    </citation>
    <scope>NUCLEOTIDE SEQUENCE [LARGE SCALE GENOMIC DNA]</scope>
    <source>
        <strain evidence="2 3">DY32-46</strain>
    </source>
</reference>
<protein>
    <submittedName>
        <fullName evidence="2">Uncharacterized protein</fullName>
    </submittedName>
</protein>
<dbReference type="EMBL" id="CP031165">
    <property type="protein sequence ID" value="AXV07573.1"/>
    <property type="molecule type" value="Genomic_DNA"/>
</dbReference>
<accession>A0A346XZC6</accession>
<dbReference type="Proteomes" id="UP000264006">
    <property type="component" value="Chromosome"/>
</dbReference>
<keyword evidence="3" id="KW-1185">Reference proteome</keyword>